<gene>
    <name evidence="3" type="ORF">PAC_08193</name>
</gene>
<protein>
    <recommendedName>
        <fullName evidence="2">Orc1-like AAA ATPase domain-containing protein</fullName>
    </recommendedName>
</protein>
<feature type="domain" description="Orc1-like AAA ATPase" evidence="2">
    <location>
        <begin position="335"/>
        <end position="438"/>
    </location>
</feature>
<dbReference type="SMART" id="SM00028">
    <property type="entry name" value="TPR"/>
    <property type="match status" value="7"/>
</dbReference>
<dbReference type="Pfam" id="PF13424">
    <property type="entry name" value="TPR_12"/>
    <property type="match status" value="2"/>
</dbReference>
<dbReference type="Pfam" id="PF13374">
    <property type="entry name" value="TPR_10"/>
    <property type="match status" value="2"/>
</dbReference>
<dbReference type="Proteomes" id="UP000184330">
    <property type="component" value="Unassembled WGS sequence"/>
</dbReference>
<dbReference type="SUPFAM" id="SSF52540">
    <property type="entry name" value="P-loop containing nucleoside triphosphate hydrolases"/>
    <property type="match status" value="1"/>
</dbReference>
<dbReference type="OrthoDB" id="1658288at2759"/>
<dbReference type="EMBL" id="FJOG01000011">
    <property type="protein sequence ID" value="CZR58301.1"/>
    <property type="molecule type" value="Genomic_DNA"/>
</dbReference>
<evidence type="ECO:0000256" key="1">
    <source>
        <dbReference type="SAM" id="MobiDB-lite"/>
    </source>
</evidence>
<evidence type="ECO:0000313" key="3">
    <source>
        <dbReference type="EMBL" id="CZR58301.1"/>
    </source>
</evidence>
<dbReference type="PANTHER" id="PTHR46082">
    <property type="entry name" value="ATP/GTP-BINDING PROTEIN-RELATED"/>
    <property type="match status" value="1"/>
</dbReference>
<name>A0A1L7WZV2_9HELO</name>
<accession>A0A1L7WZV2</accession>
<keyword evidence="4" id="KW-1185">Reference proteome</keyword>
<organism evidence="3 4">
    <name type="scientific">Phialocephala subalpina</name>
    <dbReference type="NCBI Taxonomy" id="576137"/>
    <lineage>
        <taxon>Eukaryota</taxon>
        <taxon>Fungi</taxon>
        <taxon>Dikarya</taxon>
        <taxon>Ascomycota</taxon>
        <taxon>Pezizomycotina</taxon>
        <taxon>Leotiomycetes</taxon>
        <taxon>Helotiales</taxon>
        <taxon>Mollisiaceae</taxon>
        <taxon>Phialocephala</taxon>
        <taxon>Phialocephala fortinii species complex</taxon>
    </lineage>
</organism>
<dbReference type="SUPFAM" id="SSF53474">
    <property type="entry name" value="alpha/beta-Hydrolases"/>
    <property type="match status" value="1"/>
</dbReference>
<dbReference type="Gene3D" id="3.40.50.1820">
    <property type="entry name" value="alpha/beta hydrolase"/>
    <property type="match status" value="1"/>
</dbReference>
<dbReference type="Pfam" id="PF13191">
    <property type="entry name" value="AAA_16"/>
    <property type="match status" value="1"/>
</dbReference>
<dbReference type="InterPro" id="IPR041664">
    <property type="entry name" value="AAA_16"/>
</dbReference>
<reference evidence="3 4" key="1">
    <citation type="submission" date="2016-03" db="EMBL/GenBank/DDBJ databases">
        <authorList>
            <person name="Ploux O."/>
        </authorList>
    </citation>
    <scope>NUCLEOTIDE SEQUENCE [LARGE SCALE GENOMIC DNA]</scope>
    <source>
        <strain evidence="3 4">UAMH 11012</strain>
    </source>
</reference>
<feature type="compositionally biased region" description="Polar residues" evidence="1">
    <location>
        <begin position="19"/>
        <end position="31"/>
    </location>
</feature>
<evidence type="ECO:0000259" key="2">
    <source>
        <dbReference type="Pfam" id="PF13191"/>
    </source>
</evidence>
<dbReference type="Gene3D" id="3.40.50.300">
    <property type="entry name" value="P-loop containing nucleotide triphosphate hydrolases"/>
    <property type="match status" value="1"/>
</dbReference>
<dbReference type="STRING" id="576137.A0A1L7WZV2"/>
<evidence type="ECO:0000313" key="4">
    <source>
        <dbReference type="Proteomes" id="UP000184330"/>
    </source>
</evidence>
<dbReference type="InterPro" id="IPR011990">
    <property type="entry name" value="TPR-like_helical_dom_sf"/>
</dbReference>
<feature type="region of interest" description="Disordered" evidence="1">
    <location>
        <begin position="1"/>
        <end position="31"/>
    </location>
</feature>
<dbReference type="InterPro" id="IPR053137">
    <property type="entry name" value="NLR-like"/>
</dbReference>
<dbReference type="AlphaFoldDB" id="A0A1L7WZV2"/>
<dbReference type="InterPro" id="IPR029058">
    <property type="entry name" value="AB_hydrolase_fold"/>
</dbReference>
<dbReference type="GO" id="GO:0043531">
    <property type="term" value="F:ADP binding"/>
    <property type="evidence" value="ECO:0007669"/>
    <property type="project" value="InterPro"/>
</dbReference>
<dbReference type="InterPro" id="IPR019734">
    <property type="entry name" value="TPR_rpt"/>
</dbReference>
<dbReference type="PANTHER" id="PTHR46082:SF6">
    <property type="entry name" value="AAA+ ATPASE DOMAIN-CONTAINING PROTEIN-RELATED"/>
    <property type="match status" value="1"/>
</dbReference>
<dbReference type="Gene3D" id="1.25.40.10">
    <property type="entry name" value="Tetratricopeptide repeat domain"/>
    <property type="match status" value="2"/>
</dbReference>
<sequence>MMSWYQRLKDKRKSKEGGQSDQATSQSRDIYPASSASASVLQEIVGLFPVEDNPSSQPFNIDIVAIHGLGGHYQKTWTDGDCNWLRDFLPGQLRDSDINPRVMCYGYDASTAFSKSVLTIHNVAEDLLDRLRLCRKRDDEKKRSIILIAHSLGGLVVKKAMITAWNDPATYGPLLEKIYGLVFFGVPHRGAELAYWAGLPAKLLNHALMGFAGNKSFLKALEKNSDEWRSISRDFVKRGAGLSSIRTFFETERLGNILIVDEDSARLLLPNERCTGIASSSHISMCKFDNPESQKYQPVGGAVLEMAEGAMRADEDYPSEEIALMSADTPLRTPNFYGREDELGQMAHHLKPGRPGRTMVVLWGLGSFGKTQLARQFQHRHSKHYKSQVWLRPSHFKPMEQGTPLTDVVLHLNEFRSRVLLHPSKTPFHHLKARLELETNTKWLLVIDGVEDFPTRCQISTFLPQCEHGTIILTMTRNERQLRSVLDGQDIHVGKIDATVGAHMFLDRFKAEYPENIITPRMFELSKEIVENLDGSPLAIEQAGALLSSRGPLSVESQKSYLLQLKDQYTTVMAFQPGTEDSYYDKDNKSILSAFSLLEAAIDQENPDAIKLLTLCSFLDTCSISISMLLRFKQMRPDLVPPLLSTLLLPQHCSILQWLHAFFDRISNQETSLQQAVTILGRFCCVKIEWRKSSMGSFTIENAISRWCRGRLSRTDLEKWAVASAYMLSCCCHTVAGQNLVVFERKILTHIRSCDEFLLCTNLQSKRYNGPDNLLSWYEWHCSAQFAMLYYNYRAFSDALRAIRRANDLELSLRGDLYLKNMTSLEQYHLMAIIYRDYGEYTEAGSIFVELLSACKESLAFDDPFTMKVAKESKDLWSKIAHDDTLRQRASAAVGDKKTAVWSPPRETVRGEDHLDTLNSSQHALAMAEILDQPASRHELAIAYQDNRQFKEVIALLEQVVQIRATTLAETHPDRLTSQYALAVAYGTDGRFEEAVALLEQVVQIRATTLAETHPDRLTSQHALAMAYESNAQFKEAVALLEQVVQIKATTLAETHPDRLASQYALAMAYRGNGQFKEAIALLEQVVQIRATTLAGAHPDRLTSQHALAMAYESNGQFKEAIALLEQVVQIKATTLAETHPDRLTSQYGLAIAYGGNGQFKEAIALLEQVVQIRATTLAETHPDRLASQHTLAYLLRQTKF</sequence>
<dbReference type="SUPFAM" id="SSF48452">
    <property type="entry name" value="TPR-like"/>
    <property type="match status" value="2"/>
</dbReference>
<dbReference type="InterPro" id="IPR027417">
    <property type="entry name" value="P-loop_NTPase"/>
</dbReference>
<proteinExistence type="predicted"/>